<name>A0AA45WVK6_9CLOT</name>
<gene>
    <name evidence="4" type="ORF">SAMN06296020_10575</name>
</gene>
<dbReference type="PIRSF" id="PIRSF000521">
    <property type="entry name" value="Transaminase_4ab_Lys_Orn"/>
    <property type="match status" value="1"/>
</dbReference>
<dbReference type="Gene3D" id="3.40.640.10">
    <property type="entry name" value="Type I PLP-dependent aspartate aminotransferase-like (Major domain)"/>
    <property type="match status" value="1"/>
</dbReference>
<dbReference type="RefSeq" id="WP_283409004.1">
    <property type="nucleotide sequence ID" value="NZ_FXUF01000005.1"/>
</dbReference>
<evidence type="ECO:0000256" key="2">
    <source>
        <dbReference type="ARBA" id="ARBA00022898"/>
    </source>
</evidence>
<evidence type="ECO:0000313" key="5">
    <source>
        <dbReference type="Proteomes" id="UP001158066"/>
    </source>
</evidence>
<evidence type="ECO:0000256" key="3">
    <source>
        <dbReference type="RuleBase" id="RU003560"/>
    </source>
</evidence>
<dbReference type="AlphaFoldDB" id="A0AA45WVK6"/>
<dbReference type="Gene3D" id="3.90.1150.10">
    <property type="entry name" value="Aspartate Aminotransferase, domain 1"/>
    <property type="match status" value="1"/>
</dbReference>
<protein>
    <submittedName>
        <fullName evidence="4">Acetylornithine aminotransferase</fullName>
    </submittedName>
</protein>
<dbReference type="Proteomes" id="UP001158066">
    <property type="component" value="Unassembled WGS sequence"/>
</dbReference>
<keyword evidence="2 3" id="KW-0663">Pyridoxal phosphate</keyword>
<accession>A0AA45WVK6</accession>
<dbReference type="PANTHER" id="PTHR45688:SF13">
    <property type="entry name" value="ALANINE--GLYOXYLATE AMINOTRANSFERASE 2-LIKE"/>
    <property type="match status" value="1"/>
</dbReference>
<dbReference type="PANTHER" id="PTHR45688">
    <property type="match status" value="1"/>
</dbReference>
<proteinExistence type="inferred from homology"/>
<evidence type="ECO:0000256" key="1">
    <source>
        <dbReference type="ARBA" id="ARBA00008954"/>
    </source>
</evidence>
<comment type="similarity">
    <text evidence="1 3">Belongs to the class-III pyridoxal-phosphate-dependent aminotransferase family.</text>
</comment>
<dbReference type="CDD" id="cd00610">
    <property type="entry name" value="OAT_like"/>
    <property type="match status" value="1"/>
</dbReference>
<dbReference type="GO" id="GO:0008453">
    <property type="term" value="F:alanine-glyoxylate transaminase activity"/>
    <property type="evidence" value="ECO:0007669"/>
    <property type="project" value="UniProtKB-EC"/>
</dbReference>
<dbReference type="Pfam" id="PF00202">
    <property type="entry name" value="Aminotran_3"/>
    <property type="match status" value="2"/>
</dbReference>
<dbReference type="InterPro" id="IPR005814">
    <property type="entry name" value="Aminotrans_3"/>
</dbReference>
<sequence length="383" mass="43010">MEHILISTGFELKYENFISAENCALFDSDGNKYLDLESGVWCTSIGHCHPKITQTITEQSEKMIHTGYCYLNPVINAAAASILRITGINSGKCVFLCSGSEAVEYSIKMTKSFSNKPYFLTLKNSYLSAYGISGERSESNWIEFDWLNNQDINTIDFKKVSAFVFEPGSSLGLVHFPPKELIIKINQKVKENGGIVIANEVTTGIGRTGEWFGYNHYDFTPDIIAIGKGLGNGYPVSCVVISENVLNKLNLNDFHYAQSHQNDPLGAAVANTVIEIIENENLLQRSREIGEELYKGLSQINDRYGIIKEIRRRGMMFAIEFEKNENFSYADIINAELHKKNIILVKRPGVEVFRLDPALTISHEDIEYFIKSIEAIISGVVCR</sequence>
<reference evidence="4" key="1">
    <citation type="submission" date="2017-05" db="EMBL/GenBank/DDBJ databases">
        <authorList>
            <person name="Varghese N."/>
            <person name="Submissions S."/>
        </authorList>
    </citation>
    <scope>NUCLEOTIDE SEQUENCE</scope>
    <source>
        <strain evidence="4">Su22</strain>
    </source>
</reference>
<keyword evidence="4" id="KW-0032">Aminotransferase</keyword>
<keyword evidence="4" id="KW-0808">Transferase</keyword>
<organism evidence="4 5">
    <name type="scientific">Anoxynatronum buryatiense</name>
    <dbReference type="NCBI Taxonomy" id="489973"/>
    <lineage>
        <taxon>Bacteria</taxon>
        <taxon>Bacillati</taxon>
        <taxon>Bacillota</taxon>
        <taxon>Clostridia</taxon>
        <taxon>Eubacteriales</taxon>
        <taxon>Clostridiaceae</taxon>
        <taxon>Anoxynatronum</taxon>
    </lineage>
</organism>
<keyword evidence="5" id="KW-1185">Reference proteome</keyword>
<dbReference type="GO" id="GO:0030170">
    <property type="term" value="F:pyridoxal phosphate binding"/>
    <property type="evidence" value="ECO:0007669"/>
    <property type="project" value="InterPro"/>
</dbReference>
<dbReference type="EMBL" id="FXUF01000005">
    <property type="protein sequence ID" value="SMP53923.1"/>
    <property type="molecule type" value="Genomic_DNA"/>
</dbReference>
<dbReference type="SUPFAM" id="SSF53383">
    <property type="entry name" value="PLP-dependent transferases"/>
    <property type="match status" value="1"/>
</dbReference>
<dbReference type="InterPro" id="IPR015421">
    <property type="entry name" value="PyrdxlP-dep_Trfase_major"/>
</dbReference>
<evidence type="ECO:0000313" key="4">
    <source>
        <dbReference type="EMBL" id="SMP53923.1"/>
    </source>
</evidence>
<dbReference type="InterPro" id="IPR015424">
    <property type="entry name" value="PyrdxlP-dep_Trfase"/>
</dbReference>
<comment type="caution">
    <text evidence="4">The sequence shown here is derived from an EMBL/GenBank/DDBJ whole genome shotgun (WGS) entry which is preliminary data.</text>
</comment>
<dbReference type="InterPro" id="IPR015422">
    <property type="entry name" value="PyrdxlP-dep_Trfase_small"/>
</dbReference>